<name>A0A133V222_9EURY</name>
<keyword evidence="6" id="KW-1185">Reference proteome</keyword>
<accession>A0A133V222</accession>
<evidence type="ECO:0000313" key="5">
    <source>
        <dbReference type="EMBL" id="KXB00493.1"/>
    </source>
</evidence>
<sequence length="113" mass="12760">MVKEEEIYQQHADLCKMLSNPIRLKILNQLREGEKPVGEITTSIGARQPTISQHLGTLRRLGLVDSRKEGTNVYYKISHPKIMKACDLIREVIFEQISKQQELGKGGGASDKK</sequence>
<dbReference type="NCBIfam" id="NF033788">
    <property type="entry name" value="HTH_metalloreg"/>
    <property type="match status" value="1"/>
</dbReference>
<dbReference type="CDD" id="cd00090">
    <property type="entry name" value="HTH_ARSR"/>
    <property type="match status" value="1"/>
</dbReference>
<dbReference type="InterPro" id="IPR001845">
    <property type="entry name" value="HTH_ArsR_DNA-bd_dom"/>
</dbReference>
<evidence type="ECO:0000256" key="2">
    <source>
        <dbReference type="ARBA" id="ARBA00023125"/>
    </source>
</evidence>
<proteinExistence type="predicted"/>
<dbReference type="InterPro" id="IPR011991">
    <property type="entry name" value="ArsR-like_HTH"/>
</dbReference>
<keyword evidence="3" id="KW-0804">Transcription</keyword>
<dbReference type="Gene3D" id="1.10.10.10">
    <property type="entry name" value="Winged helix-like DNA-binding domain superfamily/Winged helix DNA-binding domain"/>
    <property type="match status" value="1"/>
</dbReference>
<evidence type="ECO:0000259" key="4">
    <source>
        <dbReference type="PROSITE" id="PS50987"/>
    </source>
</evidence>
<evidence type="ECO:0000256" key="3">
    <source>
        <dbReference type="ARBA" id="ARBA00023163"/>
    </source>
</evidence>
<gene>
    <name evidence="5" type="ORF">AKJ42_00535</name>
</gene>
<dbReference type="AlphaFoldDB" id="A0A133V222"/>
<dbReference type="SUPFAM" id="SSF46785">
    <property type="entry name" value="Winged helix' DNA-binding domain"/>
    <property type="match status" value="1"/>
</dbReference>
<dbReference type="PANTHER" id="PTHR43132:SF2">
    <property type="entry name" value="ARSENICAL RESISTANCE OPERON REPRESSOR ARSR-RELATED"/>
    <property type="match status" value="1"/>
</dbReference>
<organism evidence="5 6">
    <name type="scientific">candidate division MSBL1 archaeon SCGC-AAA261C02</name>
    <dbReference type="NCBI Taxonomy" id="1698272"/>
    <lineage>
        <taxon>Archaea</taxon>
        <taxon>Methanobacteriati</taxon>
        <taxon>Methanobacteriota</taxon>
        <taxon>candidate division MSBL1</taxon>
    </lineage>
</organism>
<comment type="caution">
    <text evidence="5">The sequence shown here is derived from an EMBL/GenBank/DDBJ whole genome shotgun (WGS) entry which is preliminary data.</text>
</comment>
<dbReference type="PRINTS" id="PR00778">
    <property type="entry name" value="HTHARSR"/>
</dbReference>
<evidence type="ECO:0000256" key="1">
    <source>
        <dbReference type="ARBA" id="ARBA00023015"/>
    </source>
</evidence>
<feature type="domain" description="HTH arsR-type" evidence="4">
    <location>
        <begin position="3"/>
        <end position="100"/>
    </location>
</feature>
<dbReference type="InterPro" id="IPR051011">
    <property type="entry name" value="Metal_resp_trans_reg"/>
</dbReference>
<dbReference type="GO" id="GO:0003700">
    <property type="term" value="F:DNA-binding transcription factor activity"/>
    <property type="evidence" value="ECO:0007669"/>
    <property type="project" value="InterPro"/>
</dbReference>
<dbReference type="Pfam" id="PF01022">
    <property type="entry name" value="HTH_5"/>
    <property type="match status" value="1"/>
</dbReference>
<evidence type="ECO:0000313" key="6">
    <source>
        <dbReference type="Proteomes" id="UP000070520"/>
    </source>
</evidence>
<dbReference type="Proteomes" id="UP000070520">
    <property type="component" value="Unassembled WGS sequence"/>
</dbReference>
<dbReference type="InterPro" id="IPR036390">
    <property type="entry name" value="WH_DNA-bd_sf"/>
</dbReference>
<dbReference type="PANTHER" id="PTHR43132">
    <property type="entry name" value="ARSENICAL RESISTANCE OPERON REPRESSOR ARSR-RELATED"/>
    <property type="match status" value="1"/>
</dbReference>
<reference evidence="5 6" key="1">
    <citation type="journal article" date="2016" name="Sci. Rep.">
        <title>Metabolic traits of an uncultured archaeal lineage -MSBL1- from brine pools of the Red Sea.</title>
        <authorList>
            <person name="Mwirichia R."/>
            <person name="Alam I."/>
            <person name="Rashid M."/>
            <person name="Vinu M."/>
            <person name="Ba-Alawi W."/>
            <person name="Anthony Kamau A."/>
            <person name="Kamanda Ngugi D."/>
            <person name="Goker M."/>
            <person name="Klenk H.P."/>
            <person name="Bajic V."/>
            <person name="Stingl U."/>
        </authorList>
    </citation>
    <scope>NUCLEOTIDE SEQUENCE [LARGE SCALE GENOMIC DNA]</scope>
    <source>
        <strain evidence="5">SCGC-AAA261C02</strain>
    </source>
</reference>
<dbReference type="SMART" id="SM00418">
    <property type="entry name" value="HTH_ARSR"/>
    <property type="match status" value="1"/>
</dbReference>
<protein>
    <recommendedName>
        <fullName evidence="4">HTH arsR-type domain-containing protein</fullName>
    </recommendedName>
</protein>
<dbReference type="GO" id="GO:0003677">
    <property type="term" value="F:DNA binding"/>
    <property type="evidence" value="ECO:0007669"/>
    <property type="project" value="UniProtKB-KW"/>
</dbReference>
<keyword evidence="1" id="KW-0805">Transcription regulation</keyword>
<dbReference type="EMBL" id="LHXW01000003">
    <property type="protein sequence ID" value="KXB00493.1"/>
    <property type="molecule type" value="Genomic_DNA"/>
</dbReference>
<dbReference type="InterPro" id="IPR036388">
    <property type="entry name" value="WH-like_DNA-bd_sf"/>
</dbReference>
<dbReference type="PROSITE" id="PS50987">
    <property type="entry name" value="HTH_ARSR_2"/>
    <property type="match status" value="1"/>
</dbReference>
<keyword evidence="2" id="KW-0238">DNA-binding</keyword>